<evidence type="ECO:0000313" key="6">
    <source>
        <dbReference type="EMBL" id="CAE8659467.1"/>
    </source>
</evidence>
<comment type="caution">
    <text evidence="5">The sequence shown here is derived from an EMBL/GenBank/DDBJ whole genome shotgun (WGS) entry which is preliminary data.</text>
</comment>
<protein>
    <recommendedName>
        <fullName evidence="4">CENP-V/GFA domain-containing protein</fullName>
    </recommendedName>
</protein>
<dbReference type="Gene3D" id="3.90.1590.10">
    <property type="entry name" value="glutathione-dependent formaldehyde- activating enzyme (gfa)"/>
    <property type="match status" value="1"/>
</dbReference>
<dbReference type="AlphaFoldDB" id="A0A813G3I9"/>
<sequence>MGVLFSTGKLPEPVIGTCDCGKVKIEFSERPLTVFKCHCTNCYKFRSMKVTGTGAEADVQRTELDTHHPTVGFFRNGMAKVVEGEEFLEYTVTRGALPFCLGFKRAHCKECMTPGLIEYPRDTYTWTMMGGACACYIGYMKQPALKTHDFAGHICYDTATDGAKEVNEHDGKPKFGALSGLLKITVALLFRTGPLYHTSDLSGKKRD</sequence>
<comment type="similarity">
    <text evidence="1">Belongs to the Gfa family.</text>
</comment>
<dbReference type="Pfam" id="PF04828">
    <property type="entry name" value="GFA"/>
    <property type="match status" value="1"/>
</dbReference>
<evidence type="ECO:0000313" key="7">
    <source>
        <dbReference type="Proteomes" id="UP000654075"/>
    </source>
</evidence>
<dbReference type="InterPro" id="IPR006913">
    <property type="entry name" value="CENP-V/GFA"/>
</dbReference>
<dbReference type="SUPFAM" id="SSF51316">
    <property type="entry name" value="Mss4-like"/>
    <property type="match status" value="1"/>
</dbReference>
<gene>
    <name evidence="5" type="ORF">PGLA1383_LOCUS36815</name>
    <name evidence="6" type="ORF">PGLA2088_LOCUS13771</name>
</gene>
<evidence type="ECO:0000256" key="3">
    <source>
        <dbReference type="ARBA" id="ARBA00022833"/>
    </source>
</evidence>
<dbReference type="InterPro" id="IPR011057">
    <property type="entry name" value="Mss4-like_sf"/>
</dbReference>
<evidence type="ECO:0000313" key="5">
    <source>
        <dbReference type="EMBL" id="CAE8619223.1"/>
    </source>
</evidence>
<keyword evidence="2" id="KW-0479">Metal-binding</keyword>
<name>A0A813G3I9_POLGL</name>
<feature type="domain" description="CENP-V/GFA" evidence="4">
    <location>
        <begin position="15"/>
        <end position="49"/>
    </location>
</feature>
<proteinExistence type="inferred from homology"/>
<evidence type="ECO:0000256" key="1">
    <source>
        <dbReference type="ARBA" id="ARBA00005495"/>
    </source>
</evidence>
<keyword evidence="7" id="KW-1185">Reference proteome</keyword>
<evidence type="ECO:0000256" key="2">
    <source>
        <dbReference type="ARBA" id="ARBA00022723"/>
    </source>
</evidence>
<dbReference type="EMBL" id="CAJNNV010026897">
    <property type="protein sequence ID" value="CAE8619223.1"/>
    <property type="molecule type" value="Genomic_DNA"/>
</dbReference>
<dbReference type="OrthoDB" id="406544at2759"/>
<dbReference type="GO" id="GO:0046872">
    <property type="term" value="F:metal ion binding"/>
    <property type="evidence" value="ECO:0007669"/>
    <property type="project" value="UniProtKB-KW"/>
</dbReference>
<evidence type="ECO:0000259" key="4">
    <source>
        <dbReference type="Pfam" id="PF04828"/>
    </source>
</evidence>
<keyword evidence="3" id="KW-0862">Zinc</keyword>
<dbReference type="Proteomes" id="UP000654075">
    <property type="component" value="Unassembled WGS sequence"/>
</dbReference>
<dbReference type="GO" id="GO:0016846">
    <property type="term" value="F:carbon-sulfur lyase activity"/>
    <property type="evidence" value="ECO:0007669"/>
    <property type="project" value="InterPro"/>
</dbReference>
<accession>A0A813G3I9</accession>
<dbReference type="Proteomes" id="UP000626109">
    <property type="component" value="Unassembled WGS sequence"/>
</dbReference>
<dbReference type="EMBL" id="CAJNNW010016606">
    <property type="protein sequence ID" value="CAE8659467.1"/>
    <property type="molecule type" value="Genomic_DNA"/>
</dbReference>
<reference evidence="5" key="1">
    <citation type="submission" date="2021-02" db="EMBL/GenBank/DDBJ databases">
        <authorList>
            <person name="Dougan E. K."/>
            <person name="Rhodes N."/>
            <person name="Thang M."/>
            <person name="Chan C."/>
        </authorList>
    </citation>
    <scope>NUCLEOTIDE SEQUENCE</scope>
</reference>
<organism evidence="5 7">
    <name type="scientific">Polarella glacialis</name>
    <name type="common">Dinoflagellate</name>
    <dbReference type="NCBI Taxonomy" id="89957"/>
    <lineage>
        <taxon>Eukaryota</taxon>
        <taxon>Sar</taxon>
        <taxon>Alveolata</taxon>
        <taxon>Dinophyceae</taxon>
        <taxon>Suessiales</taxon>
        <taxon>Suessiaceae</taxon>
        <taxon>Polarella</taxon>
    </lineage>
</organism>